<sequence>MLFCVQLVPALVEKWRPRAASTTLHSVPGVDNYHSDLEFRRFCSMLDGLSFLPTEEVKEGMEHLKTVIPAEAAELVDYLDNLCLKQLQNSQGVRLRVVPPMYPPLLSGIYMRRHYTAIPVPTSFLDTVVQQDLIGNTSKPRHKRNAIQLQKRLRYLCQDRGSSRCALFSLTNSKIFSTSSPHFQTFLRDVTT</sequence>
<gene>
    <name evidence="1" type="ORF">E2C01_014737</name>
</gene>
<protein>
    <submittedName>
        <fullName evidence="1">Uncharacterized protein</fullName>
    </submittedName>
</protein>
<name>A0A5B7DJL6_PORTR</name>
<comment type="caution">
    <text evidence="1">The sequence shown here is derived from an EMBL/GenBank/DDBJ whole genome shotgun (WGS) entry which is preliminary data.</text>
</comment>
<evidence type="ECO:0000313" key="2">
    <source>
        <dbReference type="Proteomes" id="UP000324222"/>
    </source>
</evidence>
<dbReference type="EMBL" id="VSRR010001011">
    <property type="protein sequence ID" value="MPC21742.1"/>
    <property type="molecule type" value="Genomic_DNA"/>
</dbReference>
<accession>A0A5B7DJL6</accession>
<reference evidence="1 2" key="1">
    <citation type="submission" date="2019-05" db="EMBL/GenBank/DDBJ databases">
        <title>Another draft genome of Portunus trituberculatus and its Hox gene families provides insights of decapod evolution.</title>
        <authorList>
            <person name="Jeong J.-H."/>
            <person name="Song I."/>
            <person name="Kim S."/>
            <person name="Choi T."/>
            <person name="Kim D."/>
            <person name="Ryu S."/>
            <person name="Kim W."/>
        </authorList>
    </citation>
    <scope>NUCLEOTIDE SEQUENCE [LARGE SCALE GENOMIC DNA]</scope>
    <source>
        <tissue evidence="1">Muscle</tissue>
    </source>
</reference>
<keyword evidence="2" id="KW-1185">Reference proteome</keyword>
<organism evidence="1 2">
    <name type="scientific">Portunus trituberculatus</name>
    <name type="common">Swimming crab</name>
    <name type="synonym">Neptunus trituberculatus</name>
    <dbReference type="NCBI Taxonomy" id="210409"/>
    <lineage>
        <taxon>Eukaryota</taxon>
        <taxon>Metazoa</taxon>
        <taxon>Ecdysozoa</taxon>
        <taxon>Arthropoda</taxon>
        <taxon>Crustacea</taxon>
        <taxon>Multicrustacea</taxon>
        <taxon>Malacostraca</taxon>
        <taxon>Eumalacostraca</taxon>
        <taxon>Eucarida</taxon>
        <taxon>Decapoda</taxon>
        <taxon>Pleocyemata</taxon>
        <taxon>Brachyura</taxon>
        <taxon>Eubrachyura</taxon>
        <taxon>Portunoidea</taxon>
        <taxon>Portunidae</taxon>
        <taxon>Portuninae</taxon>
        <taxon>Portunus</taxon>
    </lineage>
</organism>
<proteinExistence type="predicted"/>
<evidence type="ECO:0000313" key="1">
    <source>
        <dbReference type="EMBL" id="MPC21742.1"/>
    </source>
</evidence>
<dbReference type="Proteomes" id="UP000324222">
    <property type="component" value="Unassembled WGS sequence"/>
</dbReference>
<dbReference type="AlphaFoldDB" id="A0A5B7DJL6"/>